<evidence type="ECO:0000256" key="4">
    <source>
        <dbReference type="ARBA" id="ARBA00022490"/>
    </source>
</evidence>
<dbReference type="GO" id="GO:0005730">
    <property type="term" value="C:nucleolus"/>
    <property type="evidence" value="ECO:0007669"/>
    <property type="project" value="TreeGrafter"/>
</dbReference>
<dbReference type="EMBL" id="MU404364">
    <property type="protein sequence ID" value="KAI1608244.1"/>
    <property type="molecule type" value="Genomic_DNA"/>
</dbReference>
<evidence type="ECO:0000256" key="1">
    <source>
        <dbReference type="ARBA" id="ARBA00004123"/>
    </source>
</evidence>
<dbReference type="InterPro" id="IPR022784">
    <property type="entry name" value="Ribosome_bgen_Alb1"/>
</dbReference>
<keyword evidence="4" id="KW-0963">Cytoplasm</keyword>
<feature type="region of interest" description="Disordered" evidence="7">
    <location>
        <begin position="1"/>
        <end position="77"/>
    </location>
</feature>
<name>A0AAN6IA14_9EURO</name>
<dbReference type="GO" id="GO:0030687">
    <property type="term" value="C:preribosome, large subunit precursor"/>
    <property type="evidence" value="ECO:0007669"/>
    <property type="project" value="TreeGrafter"/>
</dbReference>
<evidence type="ECO:0008006" key="10">
    <source>
        <dbReference type="Google" id="ProtNLM"/>
    </source>
</evidence>
<comment type="subcellular location">
    <subcellularLocation>
        <location evidence="2">Cytoplasm</location>
    </subcellularLocation>
    <subcellularLocation>
        <location evidence="1">Nucleus</location>
    </subcellularLocation>
</comment>
<feature type="compositionally biased region" description="Low complexity" evidence="7">
    <location>
        <begin position="1"/>
        <end position="15"/>
    </location>
</feature>
<dbReference type="Proteomes" id="UP001203852">
    <property type="component" value="Unassembled WGS sequence"/>
</dbReference>
<dbReference type="PANTHER" id="PTHR28280">
    <property type="entry name" value="SHUTTLING PRE-60S FACTOR ECM1"/>
    <property type="match status" value="1"/>
</dbReference>
<evidence type="ECO:0000313" key="9">
    <source>
        <dbReference type="Proteomes" id="UP001203852"/>
    </source>
</evidence>
<evidence type="ECO:0000256" key="7">
    <source>
        <dbReference type="SAM" id="MobiDB-lite"/>
    </source>
</evidence>
<feature type="compositionally biased region" description="Acidic residues" evidence="7">
    <location>
        <begin position="138"/>
        <end position="151"/>
    </location>
</feature>
<reference evidence="8" key="1">
    <citation type="journal article" date="2022" name="bioRxiv">
        <title>Deciphering the potential niche of two novel black yeast fungi from a biological soil crust based on their genomes, phenotypes, and melanin regulation.</title>
        <authorList>
            <consortium name="DOE Joint Genome Institute"/>
            <person name="Carr E.C."/>
            <person name="Barton Q."/>
            <person name="Grambo S."/>
            <person name="Sullivan M."/>
            <person name="Renfro C.M."/>
            <person name="Kuo A."/>
            <person name="Pangilinan J."/>
            <person name="Lipzen A."/>
            <person name="Keymanesh K."/>
            <person name="Savage E."/>
            <person name="Barry K."/>
            <person name="Grigoriev I.V."/>
            <person name="Riekhof W.R."/>
            <person name="Harris S.S."/>
        </authorList>
    </citation>
    <scope>NUCLEOTIDE SEQUENCE</scope>
    <source>
        <strain evidence="8">JF 03-4F</strain>
    </source>
</reference>
<dbReference type="GO" id="GO:0000055">
    <property type="term" value="P:ribosomal large subunit export from nucleus"/>
    <property type="evidence" value="ECO:0007669"/>
    <property type="project" value="TreeGrafter"/>
</dbReference>
<gene>
    <name evidence="8" type="ORF">EDD36DRAFT_108615</name>
</gene>
<keyword evidence="6" id="KW-0539">Nucleus</keyword>
<proteinExistence type="predicted"/>
<comment type="caution">
    <text evidence="8">The sequence shown here is derived from an EMBL/GenBank/DDBJ whole genome shotgun (WGS) entry which is preliminary data.</text>
</comment>
<feature type="region of interest" description="Disordered" evidence="7">
    <location>
        <begin position="125"/>
        <end position="151"/>
    </location>
</feature>
<protein>
    <recommendedName>
        <fullName evidence="10">Ribosome biogenesis protein Alb1</fullName>
    </recommendedName>
</protein>
<evidence type="ECO:0000256" key="6">
    <source>
        <dbReference type="ARBA" id="ARBA00023242"/>
    </source>
</evidence>
<organism evidence="8 9">
    <name type="scientific">Exophiala viscosa</name>
    <dbReference type="NCBI Taxonomy" id="2486360"/>
    <lineage>
        <taxon>Eukaryota</taxon>
        <taxon>Fungi</taxon>
        <taxon>Dikarya</taxon>
        <taxon>Ascomycota</taxon>
        <taxon>Pezizomycotina</taxon>
        <taxon>Eurotiomycetes</taxon>
        <taxon>Chaetothyriomycetidae</taxon>
        <taxon>Chaetothyriales</taxon>
        <taxon>Herpotrichiellaceae</taxon>
        <taxon>Exophiala</taxon>
    </lineage>
</organism>
<sequence>MAKTANKKNNPTANPRSRASKRATSPSIDVDKSVKEAPRASDATPVLAARPYGGITKSKRKAKPLSRGQRRRHEQVLARGEVIQDVLSKKLDDASSRLKKRRDRKKVWDDVNGDAVNFENMKAILGEDMDETNGNANGDDDGWVDEEMDEDQTDVKIVDGVKLPATAAATKLVVVDRMASAPTTDVEDEVEKIT</sequence>
<feature type="compositionally biased region" description="Basic and acidic residues" evidence="7">
    <location>
        <begin position="29"/>
        <end position="39"/>
    </location>
</feature>
<evidence type="ECO:0000256" key="2">
    <source>
        <dbReference type="ARBA" id="ARBA00004496"/>
    </source>
</evidence>
<keyword evidence="3" id="KW-0813">Transport</keyword>
<feature type="compositionally biased region" description="Basic residues" evidence="7">
    <location>
        <begin position="57"/>
        <end position="73"/>
    </location>
</feature>
<accession>A0AAN6IA14</accession>
<keyword evidence="5" id="KW-0690">Ribosome biogenesis</keyword>
<evidence type="ECO:0000256" key="3">
    <source>
        <dbReference type="ARBA" id="ARBA00022448"/>
    </source>
</evidence>
<dbReference type="Pfam" id="PF09135">
    <property type="entry name" value="Alb1"/>
    <property type="match status" value="1"/>
</dbReference>
<evidence type="ECO:0000256" key="5">
    <source>
        <dbReference type="ARBA" id="ARBA00022517"/>
    </source>
</evidence>
<dbReference type="InterPro" id="IPR053278">
    <property type="entry name" value="Pre-60S_factor_ECM1"/>
</dbReference>
<keyword evidence="9" id="KW-1185">Reference proteome</keyword>
<evidence type="ECO:0000313" key="8">
    <source>
        <dbReference type="EMBL" id="KAI1608244.1"/>
    </source>
</evidence>
<dbReference type="PANTHER" id="PTHR28280:SF1">
    <property type="entry name" value="SHUTTLING PRE-60S FACTOR ECM1"/>
    <property type="match status" value="1"/>
</dbReference>
<dbReference type="GO" id="GO:0005737">
    <property type="term" value="C:cytoplasm"/>
    <property type="evidence" value="ECO:0007669"/>
    <property type="project" value="UniProtKB-SubCell"/>
</dbReference>
<dbReference type="AlphaFoldDB" id="A0AAN6IA14"/>